<organism evidence="2">
    <name type="scientific">bioreactor metagenome</name>
    <dbReference type="NCBI Taxonomy" id="1076179"/>
    <lineage>
        <taxon>unclassified sequences</taxon>
        <taxon>metagenomes</taxon>
        <taxon>ecological metagenomes</taxon>
    </lineage>
</organism>
<dbReference type="AlphaFoldDB" id="A0A645HUW6"/>
<gene>
    <name evidence="2" type="ORF">SDC9_190409</name>
</gene>
<keyword evidence="1" id="KW-0472">Membrane</keyword>
<protein>
    <submittedName>
        <fullName evidence="2">Uncharacterized protein</fullName>
    </submittedName>
</protein>
<sequence>MPASSNMTSCLLYGVPLEVLVVLALAMFFEIMSILSLSAVNPEALILIESKKPKLFTSLR</sequence>
<keyword evidence="1" id="KW-0812">Transmembrane</keyword>
<dbReference type="EMBL" id="VSSQ01100857">
    <property type="protein sequence ID" value="MPN42851.1"/>
    <property type="molecule type" value="Genomic_DNA"/>
</dbReference>
<evidence type="ECO:0000256" key="1">
    <source>
        <dbReference type="SAM" id="Phobius"/>
    </source>
</evidence>
<evidence type="ECO:0000313" key="2">
    <source>
        <dbReference type="EMBL" id="MPN42851.1"/>
    </source>
</evidence>
<feature type="transmembrane region" description="Helical" evidence="1">
    <location>
        <begin position="20"/>
        <end position="40"/>
    </location>
</feature>
<accession>A0A645HUW6</accession>
<comment type="caution">
    <text evidence="2">The sequence shown here is derived from an EMBL/GenBank/DDBJ whole genome shotgun (WGS) entry which is preliminary data.</text>
</comment>
<reference evidence="2" key="1">
    <citation type="submission" date="2019-08" db="EMBL/GenBank/DDBJ databases">
        <authorList>
            <person name="Kucharzyk K."/>
            <person name="Murdoch R.W."/>
            <person name="Higgins S."/>
            <person name="Loffler F."/>
        </authorList>
    </citation>
    <scope>NUCLEOTIDE SEQUENCE</scope>
</reference>
<keyword evidence="1" id="KW-1133">Transmembrane helix</keyword>
<name>A0A645HUW6_9ZZZZ</name>
<proteinExistence type="predicted"/>